<dbReference type="RefSeq" id="WP_011711886.1">
    <property type="nucleotide sequence ID" value="NC_008576.1"/>
</dbReference>
<dbReference type="HOGENOM" id="CLU_501353_0_0_5"/>
<reference evidence="2" key="1">
    <citation type="journal article" date="2009" name="Appl. Environ. Microbiol.">
        <title>Complete genome sequence of the chemolithoautotrophic marine magnetotactic coccus strain MC-1.</title>
        <authorList>
            <person name="Schubbe S."/>
            <person name="Williams T.J."/>
            <person name="Xie G."/>
            <person name="Kiss H.E."/>
            <person name="Brettin T.S."/>
            <person name="Martinez D."/>
            <person name="Ross C.A."/>
            <person name="Schuler D."/>
            <person name="Cox B.L."/>
            <person name="Nealson K.H."/>
            <person name="Bazylinski D.A."/>
        </authorList>
    </citation>
    <scope>NUCLEOTIDE SEQUENCE [LARGE SCALE GENOMIC DNA]</scope>
    <source>
        <strain evidence="2">ATCC BAA-1437 / JCM 17883 / MC-1</strain>
    </source>
</reference>
<dbReference type="EMBL" id="CP000471">
    <property type="protein sequence ID" value="ABK42713.1"/>
    <property type="molecule type" value="Genomic_DNA"/>
</dbReference>
<protein>
    <submittedName>
        <fullName evidence="1">Uncharacterized protein</fullName>
    </submittedName>
</protein>
<proteinExistence type="predicted"/>
<evidence type="ECO:0000313" key="2">
    <source>
        <dbReference type="Proteomes" id="UP000002586"/>
    </source>
</evidence>
<dbReference type="AlphaFoldDB" id="A0L420"/>
<dbReference type="KEGG" id="mgm:Mmc1_0186"/>
<dbReference type="Proteomes" id="UP000002586">
    <property type="component" value="Chromosome"/>
</dbReference>
<dbReference type="OrthoDB" id="8433265at2"/>
<sequence>MNQGWASERMLLQEGISDHLLGLLSMVAETEQDGDIKFPPQTCHELQRMLVCRTYAQSMIELCYLLRAGHACGDHVTLFWEVGAARSQRFRHYFNERLPAQQVTAESSGVVIADQQDRFTVHYSRMPLLAALWEFLFSALDYAQLDESITTMLMHHGDSRQATSQCANQLARLLYAFLKDHLPEAQQQRKFRRITQFIQNYTNNHTFAPDALDNSAILQFWQQFSLGHDEDGGDFKKFETVYHDFLNYRRALRAAIHQQALMHTHVLGTDRDAGEWEPDSEQSAALWETLRELDEEASPLHHLNTPPCDEIKFFNNREQNLLKRIVEGNRDANDLALSLLRCELFGHTQACIVQALRQKVEGADLLKTIAEINTPSYRQHQQSMQDIAHHLTRVQYASLHLLLYHQEAESIRLILNLYPDLDLSKGREHHTESVGDEGSMDGVAQLRSILEQQGVWQSVQREAARAYKGIARQGFRDNEMDSPTICAGHAQAAPLLEQMDKLLSRFLTTLHHLFPDENEADTLFAADRAAFTRQFRRMYGGES</sequence>
<keyword evidence="2" id="KW-1185">Reference proteome</keyword>
<dbReference type="eggNOG" id="ENOG5030BF7">
    <property type="taxonomic scope" value="Bacteria"/>
</dbReference>
<organism evidence="1 2">
    <name type="scientific">Magnetococcus marinus (strain ATCC BAA-1437 / JCM 17883 / MC-1)</name>
    <dbReference type="NCBI Taxonomy" id="156889"/>
    <lineage>
        <taxon>Bacteria</taxon>
        <taxon>Pseudomonadati</taxon>
        <taxon>Pseudomonadota</taxon>
        <taxon>Magnetococcia</taxon>
        <taxon>Magnetococcales</taxon>
        <taxon>Magnetococcaceae</taxon>
        <taxon>Magnetococcus</taxon>
    </lineage>
</organism>
<name>A0L420_MAGMM</name>
<evidence type="ECO:0000313" key="1">
    <source>
        <dbReference type="EMBL" id="ABK42713.1"/>
    </source>
</evidence>
<gene>
    <name evidence="1" type="ordered locus">Mmc1_0186</name>
</gene>
<accession>A0L420</accession>
<dbReference type="STRING" id="156889.Mmc1_0186"/>
<reference evidence="1 2" key="2">
    <citation type="journal article" date="2012" name="Int. J. Syst. Evol. Microbiol.">
        <title>Magnetococcus marinus gen. nov., sp. nov., a marine, magnetotactic bacterium that represents a novel lineage (Magnetococcaceae fam. nov.; Magnetococcales ord. nov.) at the base of the Alphaproteobacteria.</title>
        <authorList>
            <person name="Bazylinski D.A."/>
            <person name="Williams T.J."/>
            <person name="Lefevre C.T."/>
            <person name="Berg R.J."/>
            <person name="Zhang C.L."/>
            <person name="Bowser S.S."/>
            <person name="Dean A.J."/>
            <person name="Beveridge T.J."/>
        </authorList>
    </citation>
    <scope>NUCLEOTIDE SEQUENCE [LARGE SCALE GENOMIC DNA]</scope>
    <source>
        <strain evidence="2">ATCC BAA-1437 / JCM 17883 / MC-1</strain>
    </source>
</reference>